<evidence type="ECO:0000256" key="1">
    <source>
        <dbReference type="SAM" id="SignalP"/>
    </source>
</evidence>
<dbReference type="Proteomes" id="UP001210720">
    <property type="component" value="Unassembled WGS sequence"/>
</dbReference>
<keyword evidence="1" id="KW-0732">Signal</keyword>
<sequence>MRVAPLRSFATHLVTAFALWLGSFAPAFALDMGQMAGDVWGSGNRNLVVILHGDGGPGRYDSYAKALASAAKGTTVVTLVRPGFRGSAGRSKGTNSGKDHYTSRNNKLLAASLAAMKNDLRPQRMIVVGHSGGAGQLGTVIATAPGIVDVAVLVSCPCNVPRWRIHRRGKNNWTASQSPHKYAKKVSRNTKVVAITGANDPNTRPHLAEEYVTLARSAGVNASLSVPKGVNHKWSSLVRHVDAAIRKNLR</sequence>
<proteinExistence type="predicted"/>
<reference evidence="3 4" key="1">
    <citation type="submission" date="2023-01" db="EMBL/GenBank/DDBJ databases">
        <title>Thalassococcus onchidii sp. nov., isolated from a marine invertebrate from the South China Sea.</title>
        <authorList>
            <person name="Xu S."/>
            <person name="Liu Z."/>
            <person name="Xu Y."/>
        </authorList>
    </citation>
    <scope>NUCLEOTIDE SEQUENCE [LARGE SCALE GENOMIC DNA]</scope>
    <source>
        <strain evidence="3 4">KCTC 32084</strain>
    </source>
</reference>
<dbReference type="EMBL" id="JAQIOY010000009">
    <property type="protein sequence ID" value="MDA7426475.1"/>
    <property type="molecule type" value="Genomic_DNA"/>
</dbReference>
<evidence type="ECO:0000313" key="4">
    <source>
        <dbReference type="Proteomes" id="UP001210720"/>
    </source>
</evidence>
<feature type="signal peptide" evidence="1">
    <location>
        <begin position="1"/>
        <end position="29"/>
    </location>
</feature>
<evidence type="ECO:0000313" key="3">
    <source>
        <dbReference type="EMBL" id="MDA7426475.1"/>
    </source>
</evidence>
<dbReference type="SUPFAM" id="SSF53474">
    <property type="entry name" value="alpha/beta-Hydrolases"/>
    <property type="match status" value="1"/>
</dbReference>
<dbReference type="RefSeq" id="WP_271433828.1">
    <property type="nucleotide sequence ID" value="NZ_JAQIOY010000009.1"/>
</dbReference>
<evidence type="ECO:0000259" key="2">
    <source>
        <dbReference type="Pfam" id="PF12697"/>
    </source>
</evidence>
<accession>A0ABT4XWX3</accession>
<organism evidence="3 4">
    <name type="scientific">Thalassococcus lentus</name>
    <dbReference type="NCBI Taxonomy" id="1210524"/>
    <lineage>
        <taxon>Bacteria</taxon>
        <taxon>Pseudomonadati</taxon>
        <taxon>Pseudomonadota</taxon>
        <taxon>Alphaproteobacteria</taxon>
        <taxon>Rhodobacterales</taxon>
        <taxon>Roseobacteraceae</taxon>
        <taxon>Thalassococcus</taxon>
    </lineage>
</organism>
<dbReference type="GO" id="GO:0016787">
    <property type="term" value="F:hydrolase activity"/>
    <property type="evidence" value="ECO:0007669"/>
    <property type="project" value="UniProtKB-KW"/>
</dbReference>
<gene>
    <name evidence="3" type="ORF">PFY00_17200</name>
</gene>
<protein>
    <submittedName>
        <fullName evidence="3">Alpha/beta hydrolase</fullName>
    </submittedName>
</protein>
<comment type="caution">
    <text evidence="3">The sequence shown here is derived from an EMBL/GenBank/DDBJ whole genome shotgun (WGS) entry which is preliminary data.</text>
</comment>
<dbReference type="InterPro" id="IPR000073">
    <property type="entry name" value="AB_hydrolase_1"/>
</dbReference>
<feature type="chain" id="PRO_5045368284" evidence="1">
    <location>
        <begin position="30"/>
        <end position="250"/>
    </location>
</feature>
<feature type="domain" description="AB hydrolase-1" evidence="2">
    <location>
        <begin position="48"/>
        <end position="165"/>
    </location>
</feature>
<dbReference type="InterPro" id="IPR029058">
    <property type="entry name" value="AB_hydrolase_fold"/>
</dbReference>
<name>A0ABT4XWX3_9RHOB</name>
<dbReference type="Gene3D" id="3.40.50.1820">
    <property type="entry name" value="alpha/beta hydrolase"/>
    <property type="match status" value="1"/>
</dbReference>
<keyword evidence="4" id="KW-1185">Reference proteome</keyword>
<keyword evidence="3" id="KW-0378">Hydrolase</keyword>
<dbReference type="Pfam" id="PF12697">
    <property type="entry name" value="Abhydrolase_6"/>
    <property type="match status" value="1"/>
</dbReference>